<dbReference type="EMBL" id="JPKZ01002429">
    <property type="protein sequence ID" value="KHN76835.1"/>
    <property type="molecule type" value="Genomic_DNA"/>
</dbReference>
<protein>
    <submittedName>
        <fullName evidence="1">Uncharacterized protein</fullName>
    </submittedName>
</protein>
<organism evidence="1 2">
    <name type="scientific">Toxocara canis</name>
    <name type="common">Canine roundworm</name>
    <dbReference type="NCBI Taxonomy" id="6265"/>
    <lineage>
        <taxon>Eukaryota</taxon>
        <taxon>Metazoa</taxon>
        <taxon>Ecdysozoa</taxon>
        <taxon>Nematoda</taxon>
        <taxon>Chromadorea</taxon>
        <taxon>Rhabditida</taxon>
        <taxon>Spirurina</taxon>
        <taxon>Ascaridomorpha</taxon>
        <taxon>Ascaridoidea</taxon>
        <taxon>Toxocaridae</taxon>
        <taxon>Toxocara</taxon>
    </lineage>
</organism>
<dbReference type="Proteomes" id="UP000031036">
    <property type="component" value="Unassembled WGS sequence"/>
</dbReference>
<reference evidence="1 2" key="1">
    <citation type="submission" date="2014-11" db="EMBL/GenBank/DDBJ databases">
        <title>Genetic blueprint of the zoonotic pathogen Toxocara canis.</title>
        <authorList>
            <person name="Zhu X.-Q."/>
            <person name="Korhonen P.K."/>
            <person name="Cai H."/>
            <person name="Young N.D."/>
            <person name="Nejsum P."/>
            <person name="von Samson-Himmelstjerna G."/>
            <person name="Boag P.R."/>
            <person name="Tan P."/>
            <person name="Li Q."/>
            <person name="Min J."/>
            <person name="Yang Y."/>
            <person name="Wang X."/>
            <person name="Fang X."/>
            <person name="Hall R.S."/>
            <person name="Hofmann A."/>
            <person name="Sternberg P.W."/>
            <person name="Jex A.R."/>
            <person name="Gasser R.B."/>
        </authorList>
    </citation>
    <scope>NUCLEOTIDE SEQUENCE [LARGE SCALE GENOMIC DNA]</scope>
    <source>
        <strain evidence="1">PN_DK_2014</strain>
    </source>
</reference>
<proteinExistence type="predicted"/>
<dbReference type="OrthoDB" id="10441530at2759"/>
<comment type="caution">
    <text evidence="1">The sequence shown here is derived from an EMBL/GenBank/DDBJ whole genome shotgun (WGS) entry which is preliminary data.</text>
</comment>
<dbReference type="SUPFAM" id="SSF57302">
    <property type="entry name" value="Snake toxin-like"/>
    <property type="match status" value="1"/>
</dbReference>
<dbReference type="InterPro" id="IPR045860">
    <property type="entry name" value="Snake_toxin-like_sf"/>
</dbReference>
<dbReference type="AlphaFoldDB" id="A0A0B2V788"/>
<gene>
    <name evidence="1" type="ORF">Tcan_11245</name>
</gene>
<accession>A0A0B2V788</accession>
<name>A0A0B2V788_TOXCA</name>
<evidence type="ECO:0000313" key="1">
    <source>
        <dbReference type="EMBL" id="KHN76835.1"/>
    </source>
</evidence>
<evidence type="ECO:0000313" key="2">
    <source>
        <dbReference type="Proteomes" id="UP000031036"/>
    </source>
</evidence>
<keyword evidence="2" id="KW-1185">Reference proteome</keyword>
<sequence length="147" mass="16320">MLTKLVTLSILITTLLPYTFTINCYSYRNEKTDLAATHSRFINCEREFGVPSRACLKAEFLVDGSKEFVMGYCGDVCPAIFQSHHCIYQEAGQNFALLRQMSGTSSALAVCCCEGDLCNGVTRSFSTKSHLLLLLIPASLMILKKFI</sequence>